<evidence type="ECO:0000259" key="5">
    <source>
        <dbReference type="PROSITE" id="PS50984"/>
    </source>
</evidence>
<dbReference type="PROSITE" id="PS50984">
    <property type="entry name" value="TRUD"/>
    <property type="match status" value="1"/>
</dbReference>
<dbReference type="Pfam" id="PF01142">
    <property type="entry name" value="TruD"/>
    <property type="match status" value="2"/>
</dbReference>
<dbReference type="CDD" id="cd02575">
    <property type="entry name" value="PseudoU_synth_EcTruD"/>
    <property type="match status" value="1"/>
</dbReference>
<dbReference type="InterPro" id="IPR020103">
    <property type="entry name" value="PsdUridine_synth_cat_dom_sf"/>
</dbReference>
<reference evidence="7" key="1">
    <citation type="submission" date="2019-11" db="EMBL/GenBank/DDBJ databases">
        <title>Isolation and characterization of two novel species in the genus Thiomicrorhabdus.</title>
        <authorList>
            <person name="Mochizuki J."/>
            <person name="Kojima H."/>
            <person name="Fukui M."/>
        </authorList>
    </citation>
    <scope>NUCLEOTIDE SEQUENCE [LARGE SCALE GENOMIC DNA]</scope>
    <source>
        <strain evidence="7">AkT22</strain>
    </source>
</reference>
<name>A0A6F8PKM1_9GAMM</name>
<evidence type="ECO:0000313" key="6">
    <source>
        <dbReference type="EMBL" id="BBP42645.1"/>
    </source>
</evidence>
<dbReference type="NCBIfam" id="TIGR00094">
    <property type="entry name" value="tRNA_TruD_broad"/>
    <property type="match status" value="1"/>
</dbReference>
<dbReference type="SUPFAM" id="SSF55120">
    <property type="entry name" value="Pseudouridine synthase"/>
    <property type="match status" value="1"/>
</dbReference>
<evidence type="ECO:0000256" key="1">
    <source>
        <dbReference type="ARBA" id="ARBA00007953"/>
    </source>
</evidence>
<sequence>MSYAFNQLAYAYGKPECQGQLKAKPEDFQVEEILGFELSGEGEHLWLWVEKRGENTDWVAQQLAKWAGVNERYVGYAGKKDRQAVTRQWFSVHLPGKPNPDLDLLNLDNVEVLKVQRHQKKCQTGCLAGNRFVLVLRDLQGNLTQLQTRLQSIQQQGVPNYFGEQRFGKDMGNLKQAEALFAQLPAERAAKKRHKLSAAQQNQRGLYISAARSWIFNQVLNQRILAKCWADEIEGDLLNLESLPTGPLVGRGRLGVAGKALALETEVMAEFTEWLNALEHLGLQQERRALVLKPQAMTWALQDQHLQLAFSLPAGSYATMLVRELVVASE</sequence>
<proteinExistence type="inferred from homology"/>
<keyword evidence="3 4" id="KW-0413">Isomerase</keyword>
<feature type="active site" description="Nucleophile" evidence="4">
    <location>
        <position position="81"/>
    </location>
</feature>
<dbReference type="GO" id="GO:0031119">
    <property type="term" value="P:tRNA pseudouridine synthesis"/>
    <property type="evidence" value="ECO:0007669"/>
    <property type="project" value="UniProtKB-UniRule"/>
</dbReference>
<organism evidence="6 7">
    <name type="scientific">Thiosulfativibrio zosterae</name>
    <dbReference type="NCBI Taxonomy" id="2675053"/>
    <lineage>
        <taxon>Bacteria</taxon>
        <taxon>Pseudomonadati</taxon>
        <taxon>Pseudomonadota</taxon>
        <taxon>Gammaproteobacteria</taxon>
        <taxon>Thiotrichales</taxon>
        <taxon>Piscirickettsiaceae</taxon>
        <taxon>Thiosulfativibrio</taxon>
    </lineage>
</organism>
<dbReference type="InterPro" id="IPR011760">
    <property type="entry name" value="PsdUridine_synth_TruD_insert"/>
</dbReference>
<comment type="catalytic activity">
    <reaction evidence="4">
        <text>uridine(13) in tRNA = pseudouridine(13) in tRNA</text>
        <dbReference type="Rhea" id="RHEA:42540"/>
        <dbReference type="Rhea" id="RHEA-COMP:10105"/>
        <dbReference type="Rhea" id="RHEA-COMP:10106"/>
        <dbReference type="ChEBI" id="CHEBI:65314"/>
        <dbReference type="ChEBI" id="CHEBI:65315"/>
        <dbReference type="EC" id="5.4.99.27"/>
    </reaction>
</comment>
<dbReference type="InterPro" id="IPR020119">
    <property type="entry name" value="PsdUridine_synth_TruD_CS"/>
</dbReference>
<dbReference type="HAMAP" id="MF_01082">
    <property type="entry name" value="TruD"/>
    <property type="match status" value="1"/>
</dbReference>
<dbReference type="PROSITE" id="PS01268">
    <property type="entry name" value="UPF0024"/>
    <property type="match status" value="1"/>
</dbReference>
<dbReference type="InterPro" id="IPR050170">
    <property type="entry name" value="TruD_pseudoU_synthase"/>
</dbReference>
<protein>
    <recommendedName>
        <fullName evidence="4">tRNA pseudouridine synthase D</fullName>
        <ecNumber evidence="4">5.4.99.27</ecNumber>
    </recommendedName>
    <alternativeName>
        <fullName evidence="4">tRNA pseudouridine(13) synthase</fullName>
    </alternativeName>
    <alternativeName>
        <fullName evidence="4">tRNA pseudouridylate synthase D</fullName>
    </alternativeName>
    <alternativeName>
        <fullName evidence="4">tRNA-uridine isomerase D</fullName>
    </alternativeName>
</protein>
<dbReference type="Gene3D" id="3.30.2350.20">
    <property type="entry name" value="TruD, catalytic domain"/>
    <property type="match status" value="2"/>
</dbReference>
<dbReference type="InterPro" id="IPR042214">
    <property type="entry name" value="TruD_catalytic"/>
</dbReference>
<comment type="similarity">
    <text evidence="1 4">Belongs to the pseudouridine synthase TruD family.</text>
</comment>
<dbReference type="Proteomes" id="UP000501466">
    <property type="component" value="Chromosome"/>
</dbReference>
<evidence type="ECO:0000256" key="3">
    <source>
        <dbReference type="ARBA" id="ARBA00023235"/>
    </source>
</evidence>
<accession>A0A6F8PKM1</accession>
<dbReference type="GO" id="GO:0160150">
    <property type="term" value="F:tRNA pseudouridine(13) synthase activity"/>
    <property type="evidence" value="ECO:0007669"/>
    <property type="project" value="UniProtKB-EC"/>
</dbReference>
<gene>
    <name evidence="4 6" type="primary">truD</name>
    <name evidence="6" type="ORF">THMIRHAT_03910</name>
</gene>
<evidence type="ECO:0000256" key="2">
    <source>
        <dbReference type="ARBA" id="ARBA00022694"/>
    </source>
</evidence>
<dbReference type="EC" id="5.4.99.27" evidence="4"/>
<dbReference type="PANTHER" id="PTHR47811">
    <property type="entry name" value="TRNA PSEUDOURIDINE SYNTHASE D"/>
    <property type="match status" value="1"/>
</dbReference>
<dbReference type="InterPro" id="IPR001656">
    <property type="entry name" value="PsdUridine_synth_TruD"/>
</dbReference>
<dbReference type="GO" id="GO:0003723">
    <property type="term" value="F:RNA binding"/>
    <property type="evidence" value="ECO:0007669"/>
    <property type="project" value="InterPro"/>
</dbReference>
<feature type="domain" description="TRUD" evidence="5">
    <location>
        <begin position="157"/>
        <end position="292"/>
    </location>
</feature>
<keyword evidence="7" id="KW-1185">Reference proteome</keyword>
<evidence type="ECO:0000313" key="7">
    <source>
        <dbReference type="Proteomes" id="UP000501466"/>
    </source>
</evidence>
<dbReference type="AlphaFoldDB" id="A0A6F8PKM1"/>
<evidence type="ECO:0000256" key="4">
    <source>
        <dbReference type="HAMAP-Rule" id="MF_01082"/>
    </source>
</evidence>
<dbReference type="PANTHER" id="PTHR47811:SF1">
    <property type="entry name" value="TRNA PSEUDOURIDINE SYNTHASE D"/>
    <property type="match status" value="1"/>
</dbReference>
<comment type="function">
    <text evidence="4">Responsible for synthesis of pseudouridine from uracil-13 in transfer RNAs.</text>
</comment>
<dbReference type="KEGG" id="tzo:THMIRHAT_03910"/>
<dbReference type="RefSeq" id="WP_173290252.1">
    <property type="nucleotide sequence ID" value="NZ_AP021888.1"/>
</dbReference>
<dbReference type="EMBL" id="AP021888">
    <property type="protein sequence ID" value="BBP42645.1"/>
    <property type="molecule type" value="Genomic_DNA"/>
</dbReference>
<dbReference type="GO" id="GO:0005829">
    <property type="term" value="C:cytosol"/>
    <property type="evidence" value="ECO:0007669"/>
    <property type="project" value="TreeGrafter"/>
</dbReference>
<keyword evidence="2 4" id="KW-0819">tRNA processing</keyword>